<proteinExistence type="inferred from homology"/>
<gene>
    <name evidence="5" type="primary">commd3</name>
</gene>
<dbReference type="OrthoDB" id="1917519at2759"/>
<dbReference type="AlphaFoldDB" id="A0A6P3W480"/>
<dbReference type="GO" id="GO:0006814">
    <property type="term" value="P:sodium ion transport"/>
    <property type="evidence" value="ECO:0007669"/>
    <property type="project" value="InterPro"/>
</dbReference>
<evidence type="ECO:0000256" key="2">
    <source>
        <dbReference type="ARBA" id="ARBA00093469"/>
    </source>
</evidence>
<dbReference type="GeneID" id="105905267"/>
<dbReference type="CTD" id="23412"/>
<sequence>MELSESVQKGLQYLADAVHFDLKTFTAFTEVTFGSLISSQSECVLDHPQLKHIDQSILKHSHVATSTFILEGVKQNADKSTISSCLEDVSFDAERIDVFYSSYQNHKRSLEYLLESIGGSPPHITDVLWRLDYCMKNSHVHKVNQPSYLISFHVENDDSGAAWKEVNFNCTMEQLQDLVGKMKDAAKSLEKATQS</sequence>
<dbReference type="Proteomes" id="UP000515152">
    <property type="component" value="Chromosome 17"/>
</dbReference>
<feature type="domain" description="COMM" evidence="3">
    <location>
        <begin position="123"/>
        <end position="193"/>
    </location>
</feature>
<dbReference type="PANTHER" id="PTHR31159">
    <property type="entry name" value="COMM DOMAIN-CONTAINING PROTEIN 3"/>
    <property type="match status" value="1"/>
</dbReference>
<dbReference type="InterPro" id="IPR017920">
    <property type="entry name" value="COMM"/>
</dbReference>
<evidence type="ECO:0000313" key="5">
    <source>
        <dbReference type="RefSeq" id="XP_012688727.1"/>
    </source>
</evidence>
<dbReference type="PANTHER" id="PTHR31159:SF1">
    <property type="entry name" value="COMM DOMAIN-CONTAINING PROTEIN 3"/>
    <property type="match status" value="1"/>
</dbReference>
<organism evidence="4 5">
    <name type="scientific">Clupea harengus</name>
    <name type="common">Atlantic herring</name>
    <dbReference type="NCBI Taxonomy" id="7950"/>
    <lineage>
        <taxon>Eukaryota</taxon>
        <taxon>Metazoa</taxon>
        <taxon>Chordata</taxon>
        <taxon>Craniata</taxon>
        <taxon>Vertebrata</taxon>
        <taxon>Euteleostomi</taxon>
        <taxon>Actinopterygii</taxon>
        <taxon>Neopterygii</taxon>
        <taxon>Teleostei</taxon>
        <taxon>Clupei</taxon>
        <taxon>Clupeiformes</taxon>
        <taxon>Clupeoidei</taxon>
        <taxon>Clupeidae</taxon>
        <taxon>Clupea</taxon>
    </lineage>
</organism>
<evidence type="ECO:0000259" key="3">
    <source>
        <dbReference type="PROSITE" id="PS51269"/>
    </source>
</evidence>
<dbReference type="CDD" id="cd04751">
    <property type="entry name" value="Commd3"/>
    <property type="match status" value="1"/>
</dbReference>
<keyword evidence="4" id="KW-1185">Reference proteome</keyword>
<accession>A0A6P3W480</accession>
<comment type="similarity">
    <text evidence="2">Belongs to the COMM domain-containing protein 3 family.</text>
</comment>
<dbReference type="Pfam" id="PF07258">
    <property type="entry name" value="COMM_domain"/>
    <property type="match status" value="1"/>
</dbReference>
<reference evidence="5" key="1">
    <citation type="submission" date="2025-08" db="UniProtKB">
        <authorList>
            <consortium name="RefSeq"/>
        </authorList>
    </citation>
    <scope>IDENTIFICATION</scope>
</reference>
<dbReference type="InterPro" id="IPR037355">
    <property type="entry name" value="COMMD3"/>
</dbReference>
<evidence type="ECO:0000313" key="4">
    <source>
        <dbReference type="Proteomes" id="UP000515152"/>
    </source>
</evidence>
<evidence type="ECO:0000256" key="1">
    <source>
        <dbReference type="ARBA" id="ARBA00016548"/>
    </source>
</evidence>
<dbReference type="KEGG" id="char:105905267"/>
<dbReference type="RefSeq" id="XP_012688727.1">
    <property type="nucleotide sequence ID" value="XM_012833273.3"/>
</dbReference>
<protein>
    <recommendedName>
        <fullName evidence="1">COMM domain-containing protein 3</fullName>
    </recommendedName>
</protein>
<name>A0A6P3W480_CLUHA</name>
<dbReference type="PROSITE" id="PS51269">
    <property type="entry name" value="COMM"/>
    <property type="match status" value="1"/>
</dbReference>
<dbReference type="Pfam" id="PF21672">
    <property type="entry name" value="COMM_HN"/>
    <property type="match status" value="1"/>
</dbReference>